<protein>
    <recommendedName>
        <fullName evidence="5">Peptidase C39-like domain-containing protein</fullName>
    </recommendedName>
</protein>
<dbReference type="InterPro" id="IPR019734">
    <property type="entry name" value="TPR_rpt"/>
</dbReference>
<keyword evidence="1" id="KW-0677">Repeat</keyword>
<evidence type="ECO:0000256" key="2">
    <source>
        <dbReference type="ARBA" id="ARBA00022803"/>
    </source>
</evidence>
<evidence type="ECO:0000256" key="3">
    <source>
        <dbReference type="PROSITE-ProRule" id="PRU00339"/>
    </source>
</evidence>
<organism evidence="6 7">
    <name type="scientific">Deinococcus carri</name>
    <dbReference type="NCBI Taxonomy" id="1211323"/>
    <lineage>
        <taxon>Bacteria</taxon>
        <taxon>Thermotogati</taxon>
        <taxon>Deinococcota</taxon>
        <taxon>Deinococci</taxon>
        <taxon>Deinococcales</taxon>
        <taxon>Deinococcaceae</taxon>
        <taxon>Deinococcus</taxon>
    </lineage>
</organism>
<keyword evidence="2 3" id="KW-0802">TPR repeat</keyword>
<dbReference type="PROSITE" id="PS50005">
    <property type="entry name" value="TPR"/>
    <property type="match status" value="2"/>
</dbReference>
<dbReference type="Gene3D" id="1.25.40.10">
    <property type="entry name" value="Tetratricopeptide repeat domain"/>
    <property type="match status" value="1"/>
</dbReference>
<name>A0ABP9W2T5_9DEIO</name>
<evidence type="ECO:0000259" key="5">
    <source>
        <dbReference type="Pfam" id="PF13529"/>
    </source>
</evidence>
<proteinExistence type="predicted"/>
<feature type="domain" description="Peptidase C39-like" evidence="5">
    <location>
        <begin position="112"/>
        <end position="222"/>
    </location>
</feature>
<feature type="repeat" description="TPR" evidence="3">
    <location>
        <begin position="373"/>
        <end position="406"/>
    </location>
</feature>
<gene>
    <name evidence="6" type="ORF">Dcar01_00130</name>
</gene>
<sequence length="418" mass="45069">MSRGDNGGLMRLPVLLLTAGLLAGAAAFTLSRTQERSVRAPGAVAATVPALSPAPAEAPPEAAPPAPQEPRLGARTEPVPRPVLVTPAQPAAEPGPLPASAHVPSIRHEYQRLNNCGPVTVGMALSRWGGTLNQYDIAPRLKPNRGDVNVSPEELAAFARAQGMDVHLARNGDRALLKRLLAAGYPVVVETWFVTEDGGMGHYRLLTGYDDAGQQFSALDSYLGRLGLPYARFDELWRSFGRTFLVVSPPNRAAEVRELLGFRADRGAERQEALRAALVEADRRDDAVGWLNVGQAKLAVGDARGAARAFEQAFAARPDPTLDPTRPVRVVGGLPWRTLWYSFGPLEAYTRTGRYADVLRLTNAVLRDAPAHEEAHYWRGRALAGLGRTVEARAAYREALRLRPGYAAARAALGRLEG</sequence>
<dbReference type="SMART" id="SM00028">
    <property type="entry name" value="TPR"/>
    <property type="match status" value="2"/>
</dbReference>
<feature type="region of interest" description="Disordered" evidence="4">
    <location>
        <begin position="50"/>
        <end position="76"/>
    </location>
</feature>
<dbReference type="Proteomes" id="UP001401887">
    <property type="component" value="Unassembled WGS sequence"/>
</dbReference>
<dbReference type="InterPro" id="IPR039564">
    <property type="entry name" value="Peptidase_C39-like"/>
</dbReference>
<reference evidence="6 7" key="1">
    <citation type="submission" date="2024-02" db="EMBL/GenBank/DDBJ databases">
        <title>Deinococcus carri NBRC 110142.</title>
        <authorList>
            <person name="Ichikawa N."/>
            <person name="Katano-Makiyama Y."/>
            <person name="Hidaka K."/>
        </authorList>
    </citation>
    <scope>NUCLEOTIDE SEQUENCE [LARGE SCALE GENOMIC DNA]</scope>
    <source>
        <strain evidence="6 7">NBRC 110142</strain>
    </source>
</reference>
<feature type="repeat" description="TPR" evidence="3">
    <location>
        <begin position="287"/>
        <end position="320"/>
    </location>
</feature>
<evidence type="ECO:0000313" key="7">
    <source>
        <dbReference type="Proteomes" id="UP001401887"/>
    </source>
</evidence>
<dbReference type="EMBL" id="BAABRP010000001">
    <property type="protein sequence ID" value="GAA5511421.1"/>
    <property type="molecule type" value="Genomic_DNA"/>
</dbReference>
<dbReference type="Pfam" id="PF07719">
    <property type="entry name" value="TPR_2"/>
    <property type="match status" value="1"/>
</dbReference>
<evidence type="ECO:0000313" key="6">
    <source>
        <dbReference type="EMBL" id="GAA5511421.1"/>
    </source>
</evidence>
<evidence type="ECO:0000256" key="4">
    <source>
        <dbReference type="SAM" id="MobiDB-lite"/>
    </source>
</evidence>
<dbReference type="Gene3D" id="3.90.70.10">
    <property type="entry name" value="Cysteine proteinases"/>
    <property type="match status" value="1"/>
</dbReference>
<evidence type="ECO:0000256" key="1">
    <source>
        <dbReference type="ARBA" id="ARBA00022737"/>
    </source>
</evidence>
<keyword evidence="7" id="KW-1185">Reference proteome</keyword>
<comment type="caution">
    <text evidence="6">The sequence shown here is derived from an EMBL/GenBank/DDBJ whole genome shotgun (WGS) entry which is preliminary data.</text>
</comment>
<dbReference type="Pfam" id="PF13529">
    <property type="entry name" value="Peptidase_C39_2"/>
    <property type="match status" value="1"/>
</dbReference>
<accession>A0ABP9W2T5</accession>
<dbReference type="InterPro" id="IPR011990">
    <property type="entry name" value="TPR-like_helical_dom_sf"/>
</dbReference>
<feature type="compositionally biased region" description="Pro residues" evidence="4">
    <location>
        <begin position="56"/>
        <end position="68"/>
    </location>
</feature>
<dbReference type="InterPro" id="IPR013105">
    <property type="entry name" value="TPR_2"/>
</dbReference>
<dbReference type="SUPFAM" id="SSF48452">
    <property type="entry name" value="TPR-like"/>
    <property type="match status" value="1"/>
</dbReference>